<dbReference type="EMBL" id="BARS01057121">
    <property type="protein sequence ID" value="GAG48756.1"/>
    <property type="molecule type" value="Genomic_DNA"/>
</dbReference>
<evidence type="ECO:0000313" key="1">
    <source>
        <dbReference type="EMBL" id="GAG48756.1"/>
    </source>
</evidence>
<comment type="caution">
    <text evidence="1">The sequence shown here is derived from an EMBL/GenBank/DDBJ whole genome shotgun (WGS) entry which is preliminary data.</text>
</comment>
<gene>
    <name evidence="1" type="ORF">S01H1_83873</name>
</gene>
<feature type="non-terminal residue" evidence="1">
    <location>
        <position position="1"/>
    </location>
</feature>
<feature type="non-terminal residue" evidence="1">
    <location>
        <position position="152"/>
    </location>
</feature>
<sequence>YVQSLLKEPVVLRATAGSGFASESGEDYVLHGAYGSRFVTLRAAEVAWRRPTAKRFVYAPKFLLNSTELLIRGIGHGGQYWMTVTVPPGTAPGKYTGSVKITRVKPAGGDASARELSVPVALTVRDIALEEADAAFFTWYHTSPVGDKQMGP</sequence>
<dbReference type="AlphaFoldDB" id="X0ZKD1"/>
<protein>
    <submittedName>
        <fullName evidence="1">Uncharacterized protein</fullName>
    </submittedName>
</protein>
<accession>X0ZKD1</accession>
<reference evidence="1" key="1">
    <citation type="journal article" date="2014" name="Front. Microbiol.">
        <title>High frequency of phylogenetically diverse reductive dehalogenase-homologous genes in deep subseafloor sedimentary metagenomes.</title>
        <authorList>
            <person name="Kawai M."/>
            <person name="Futagami T."/>
            <person name="Toyoda A."/>
            <person name="Takaki Y."/>
            <person name="Nishi S."/>
            <person name="Hori S."/>
            <person name="Arai W."/>
            <person name="Tsubouchi T."/>
            <person name="Morono Y."/>
            <person name="Uchiyama I."/>
            <person name="Ito T."/>
            <person name="Fujiyama A."/>
            <person name="Inagaki F."/>
            <person name="Takami H."/>
        </authorList>
    </citation>
    <scope>NUCLEOTIDE SEQUENCE</scope>
    <source>
        <strain evidence="1">Expedition CK06-06</strain>
    </source>
</reference>
<name>X0ZKD1_9ZZZZ</name>
<proteinExistence type="predicted"/>
<organism evidence="1">
    <name type="scientific">marine sediment metagenome</name>
    <dbReference type="NCBI Taxonomy" id="412755"/>
    <lineage>
        <taxon>unclassified sequences</taxon>
        <taxon>metagenomes</taxon>
        <taxon>ecological metagenomes</taxon>
    </lineage>
</organism>